<dbReference type="AlphaFoldDB" id="A0A316AB10"/>
<comment type="caution">
    <text evidence="2">The sequence shown here is derived from an EMBL/GenBank/DDBJ whole genome shotgun (WGS) entry which is preliminary data.</text>
</comment>
<sequence>MKGAQGQPGVSGVPSVSQSGGVGESAEGALGAETRYEFTAELWRWEARADEWVFVRLPQDASDEIAAVPRPRAGFGAVKVTASIGGSRWTTSIFPEPGADGEGVRYVLPLKKAVRVREGLELGDEVRVAVETHH</sequence>
<proteinExistence type="predicted"/>
<evidence type="ECO:0000313" key="2">
    <source>
        <dbReference type="EMBL" id="PWJ54599.1"/>
    </source>
</evidence>
<dbReference type="InterPro" id="IPR037079">
    <property type="entry name" value="AF2212/PG0164-like_sf"/>
</dbReference>
<accession>A0A316AB10</accession>
<keyword evidence="3" id="KW-1185">Reference proteome</keyword>
<dbReference type="SUPFAM" id="SSF141694">
    <property type="entry name" value="AF2212/PG0164-like"/>
    <property type="match status" value="1"/>
</dbReference>
<dbReference type="Pfam" id="PF08922">
    <property type="entry name" value="DUF1905"/>
    <property type="match status" value="1"/>
</dbReference>
<evidence type="ECO:0000313" key="3">
    <source>
        <dbReference type="Proteomes" id="UP000245469"/>
    </source>
</evidence>
<dbReference type="Proteomes" id="UP000245469">
    <property type="component" value="Unassembled WGS sequence"/>
</dbReference>
<protein>
    <submittedName>
        <fullName evidence="2">Uncharacterized protein DUF1905</fullName>
    </submittedName>
</protein>
<dbReference type="Gene3D" id="2.40.30.100">
    <property type="entry name" value="AF2212/PG0164-like"/>
    <property type="match status" value="1"/>
</dbReference>
<organism evidence="2 3">
    <name type="scientific">Quadrisphaera granulorum</name>
    <dbReference type="NCBI Taxonomy" id="317664"/>
    <lineage>
        <taxon>Bacteria</taxon>
        <taxon>Bacillati</taxon>
        <taxon>Actinomycetota</taxon>
        <taxon>Actinomycetes</taxon>
        <taxon>Kineosporiales</taxon>
        <taxon>Kineosporiaceae</taxon>
        <taxon>Quadrisphaera</taxon>
    </lineage>
</organism>
<dbReference type="EMBL" id="QGDQ01000006">
    <property type="protein sequence ID" value="PWJ54599.1"/>
    <property type="molecule type" value="Genomic_DNA"/>
</dbReference>
<reference evidence="2 3" key="1">
    <citation type="submission" date="2018-03" db="EMBL/GenBank/DDBJ databases">
        <title>Genomic Encyclopedia of Archaeal and Bacterial Type Strains, Phase II (KMG-II): from individual species to whole genera.</title>
        <authorList>
            <person name="Goeker M."/>
        </authorList>
    </citation>
    <scope>NUCLEOTIDE SEQUENCE [LARGE SCALE GENOMIC DNA]</scope>
    <source>
        <strain evidence="2 3">DSM 44889</strain>
    </source>
</reference>
<gene>
    <name evidence="2" type="ORF">BXY45_10642</name>
</gene>
<name>A0A316AB10_9ACTN</name>
<dbReference type="InterPro" id="IPR015018">
    <property type="entry name" value="DUF1905"/>
</dbReference>
<evidence type="ECO:0000256" key="1">
    <source>
        <dbReference type="SAM" id="MobiDB-lite"/>
    </source>
</evidence>
<feature type="compositionally biased region" description="Low complexity" evidence="1">
    <location>
        <begin position="7"/>
        <end position="28"/>
    </location>
</feature>
<feature type="region of interest" description="Disordered" evidence="1">
    <location>
        <begin position="1"/>
        <end position="28"/>
    </location>
</feature>